<protein>
    <submittedName>
        <fullName evidence="4">CUE domain-containing protein</fullName>
    </submittedName>
</protein>
<evidence type="ECO:0000313" key="2">
    <source>
        <dbReference type="EMBL" id="VDP44457.1"/>
    </source>
</evidence>
<dbReference type="Proteomes" id="UP000270296">
    <property type="component" value="Unassembled WGS sequence"/>
</dbReference>
<evidence type="ECO:0000313" key="4">
    <source>
        <dbReference type="WBParaSite" id="SBAD_0001237601-mRNA-1"/>
    </source>
</evidence>
<dbReference type="WBParaSite" id="SBAD_0001237601-mRNA-1">
    <property type="protein sequence ID" value="SBAD_0001237601-mRNA-1"/>
    <property type="gene ID" value="SBAD_0001237601"/>
</dbReference>
<proteinExistence type="predicted"/>
<feature type="compositionally biased region" description="Basic and acidic residues" evidence="1">
    <location>
        <begin position="52"/>
        <end position="80"/>
    </location>
</feature>
<reference evidence="2 3" key="2">
    <citation type="submission" date="2018-11" db="EMBL/GenBank/DDBJ databases">
        <authorList>
            <consortium name="Pathogen Informatics"/>
        </authorList>
    </citation>
    <scope>NUCLEOTIDE SEQUENCE [LARGE SCALE GENOMIC DNA]</scope>
</reference>
<accession>A0A183J7X8</accession>
<reference evidence="4" key="1">
    <citation type="submission" date="2016-06" db="UniProtKB">
        <authorList>
            <consortium name="WormBaseParasite"/>
        </authorList>
    </citation>
    <scope>IDENTIFICATION</scope>
</reference>
<dbReference type="EMBL" id="UZAM01016716">
    <property type="protein sequence ID" value="VDP44457.1"/>
    <property type="molecule type" value="Genomic_DNA"/>
</dbReference>
<evidence type="ECO:0000256" key="1">
    <source>
        <dbReference type="SAM" id="MobiDB-lite"/>
    </source>
</evidence>
<gene>
    <name evidence="2" type="ORF">SBAD_LOCUS11976</name>
</gene>
<feature type="region of interest" description="Disordered" evidence="1">
    <location>
        <begin position="26"/>
        <end position="88"/>
    </location>
</feature>
<organism evidence="4">
    <name type="scientific">Soboliphyme baturini</name>
    <dbReference type="NCBI Taxonomy" id="241478"/>
    <lineage>
        <taxon>Eukaryota</taxon>
        <taxon>Metazoa</taxon>
        <taxon>Ecdysozoa</taxon>
        <taxon>Nematoda</taxon>
        <taxon>Enoplea</taxon>
        <taxon>Dorylaimia</taxon>
        <taxon>Dioctophymatida</taxon>
        <taxon>Dioctophymatoidea</taxon>
        <taxon>Soboliphymatidae</taxon>
        <taxon>Soboliphyme</taxon>
    </lineage>
</organism>
<name>A0A183J7X8_9BILA</name>
<keyword evidence="3" id="KW-1185">Reference proteome</keyword>
<dbReference type="AlphaFoldDB" id="A0A183J7X8"/>
<sequence>MSQFGLPPAVVDACVRGDIQSVAEMLQKQRSSGAALTTEKEEKENAGNSGRVADEGGDKPVKKDDKAKKDVHEKEHKPEADDKDMELD</sequence>
<evidence type="ECO:0000313" key="3">
    <source>
        <dbReference type="Proteomes" id="UP000270296"/>
    </source>
</evidence>